<proteinExistence type="predicted"/>
<accession>A0ACA9Q620</accession>
<name>A0ACA9Q620_9GLOM</name>
<keyword evidence="2" id="KW-1185">Reference proteome</keyword>
<sequence length="226" mass="26012">DSTQKCREWLLSLVECGAEECEDETEQGRDTSWIIEDVGLTTHNGDAETWWDLNEEFEAYMVLEEVSDKEGKDIKLNEYLDLKDTPSERTVFVVGNELESYNVEPIKFRKLTIGYHISLRFTHLTRSYGKHCGYRLVAHDLRKLSILPDWIVKGARQELAQREYLWNIGIDLGYTEPLDESAISADSDTQSDDKDGTETGSQRYSTDDAQLPNGWPFWNGSDVWKS</sequence>
<organism evidence="1 2">
    <name type="scientific">Cetraspora pellucida</name>
    <dbReference type="NCBI Taxonomy" id="1433469"/>
    <lineage>
        <taxon>Eukaryota</taxon>
        <taxon>Fungi</taxon>
        <taxon>Fungi incertae sedis</taxon>
        <taxon>Mucoromycota</taxon>
        <taxon>Glomeromycotina</taxon>
        <taxon>Glomeromycetes</taxon>
        <taxon>Diversisporales</taxon>
        <taxon>Gigasporaceae</taxon>
        <taxon>Cetraspora</taxon>
    </lineage>
</organism>
<dbReference type="Proteomes" id="UP000789366">
    <property type="component" value="Unassembled WGS sequence"/>
</dbReference>
<feature type="non-terminal residue" evidence="1">
    <location>
        <position position="1"/>
    </location>
</feature>
<gene>
    <name evidence="1" type="ORF">SPELUC_LOCUS13545</name>
</gene>
<protein>
    <submittedName>
        <fullName evidence="1">5191_t:CDS:1</fullName>
    </submittedName>
</protein>
<comment type="caution">
    <text evidence="1">The sequence shown here is derived from an EMBL/GenBank/DDBJ whole genome shotgun (WGS) entry which is preliminary data.</text>
</comment>
<evidence type="ECO:0000313" key="1">
    <source>
        <dbReference type="EMBL" id="CAG8737416.1"/>
    </source>
</evidence>
<dbReference type="EMBL" id="CAJVPW010036299">
    <property type="protein sequence ID" value="CAG8737416.1"/>
    <property type="molecule type" value="Genomic_DNA"/>
</dbReference>
<evidence type="ECO:0000313" key="2">
    <source>
        <dbReference type="Proteomes" id="UP000789366"/>
    </source>
</evidence>
<reference evidence="1" key="1">
    <citation type="submission" date="2021-06" db="EMBL/GenBank/DDBJ databases">
        <authorList>
            <person name="Kallberg Y."/>
            <person name="Tangrot J."/>
            <person name="Rosling A."/>
        </authorList>
    </citation>
    <scope>NUCLEOTIDE SEQUENCE</scope>
    <source>
        <strain evidence="1">28 12/20/2015</strain>
    </source>
</reference>